<dbReference type="PROSITE" id="PS50104">
    <property type="entry name" value="TIR"/>
    <property type="match status" value="1"/>
</dbReference>
<dbReference type="Pfam" id="PF13676">
    <property type="entry name" value="TIR_2"/>
    <property type="match status" value="1"/>
</dbReference>
<gene>
    <name evidence="2" type="ORF">OTI717_LOCUS28840</name>
</gene>
<organism evidence="2 3">
    <name type="scientific">Rotaria sordida</name>
    <dbReference type="NCBI Taxonomy" id="392033"/>
    <lineage>
        <taxon>Eukaryota</taxon>
        <taxon>Metazoa</taxon>
        <taxon>Spiralia</taxon>
        <taxon>Gnathifera</taxon>
        <taxon>Rotifera</taxon>
        <taxon>Eurotatoria</taxon>
        <taxon>Bdelloidea</taxon>
        <taxon>Philodinida</taxon>
        <taxon>Philodinidae</taxon>
        <taxon>Rotaria</taxon>
    </lineage>
</organism>
<name>A0A819NHI7_9BILA</name>
<evidence type="ECO:0000259" key="1">
    <source>
        <dbReference type="PROSITE" id="PS50104"/>
    </source>
</evidence>
<dbReference type="InterPro" id="IPR035897">
    <property type="entry name" value="Toll_tir_struct_dom_sf"/>
</dbReference>
<dbReference type="InterPro" id="IPR016024">
    <property type="entry name" value="ARM-type_fold"/>
</dbReference>
<dbReference type="PANTHER" id="PTHR46270:SF2">
    <property type="entry name" value="TIR DOMAIN-CONTAINING PROTEIN"/>
    <property type="match status" value="1"/>
</dbReference>
<dbReference type="SUPFAM" id="SSF48371">
    <property type="entry name" value="ARM repeat"/>
    <property type="match status" value="1"/>
</dbReference>
<dbReference type="Gene3D" id="3.40.50.10140">
    <property type="entry name" value="Toll/interleukin-1 receptor homology (TIR) domain"/>
    <property type="match status" value="1"/>
</dbReference>
<dbReference type="InterPro" id="IPR000157">
    <property type="entry name" value="TIR_dom"/>
</dbReference>
<reference evidence="2" key="1">
    <citation type="submission" date="2021-02" db="EMBL/GenBank/DDBJ databases">
        <authorList>
            <person name="Nowell W R."/>
        </authorList>
    </citation>
    <scope>NUCLEOTIDE SEQUENCE</scope>
</reference>
<dbReference type="InterPro" id="IPR041491">
    <property type="entry name" value="TRPM_SLOG"/>
</dbReference>
<feature type="domain" description="TIR" evidence="1">
    <location>
        <begin position="715"/>
        <end position="831"/>
    </location>
</feature>
<proteinExistence type="predicted"/>
<dbReference type="Proteomes" id="UP000663823">
    <property type="component" value="Unassembled WGS sequence"/>
</dbReference>
<evidence type="ECO:0000313" key="2">
    <source>
        <dbReference type="EMBL" id="CAF3997813.1"/>
    </source>
</evidence>
<accession>A0A819NHI7</accession>
<dbReference type="GO" id="GO:0007165">
    <property type="term" value="P:signal transduction"/>
    <property type="evidence" value="ECO:0007669"/>
    <property type="project" value="InterPro"/>
</dbReference>
<dbReference type="SUPFAM" id="SSF52200">
    <property type="entry name" value="Toll/Interleukin receptor TIR domain"/>
    <property type="match status" value="1"/>
</dbReference>
<protein>
    <recommendedName>
        <fullName evidence="1">TIR domain-containing protein</fullName>
    </recommendedName>
</protein>
<dbReference type="Pfam" id="PF18139">
    <property type="entry name" value="LSDAT_euk"/>
    <property type="match status" value="1"/>
</dbReference>
<evidence type="ECO:0000313" key="3">
    <source>
        <dbReference type="Proteomes" id="UP000663823"/>
    </source>
</evidence>
<dbReference type="EMBL" id="CAJOAX010007010">
    <property type="protein sequence ID" value="CAF3997813.1"/>
    <property type="molecule type" value="Genomic_DNA"/>
</dbReference>
<sequence>MANTNVDIERYILIFDDLFEKLQKSKDNEEDDTIVKALSAIQQLPNVVLMNLVDHKLFIEIRSTLIHLLEKWSKTQLNERDQDILEKIIKELAGHYRGMDLDVRHVRIYDNLLFDLPLLNIIKMNIDNISMKSMDDPVLSCFVTLINRLIYLSDFSDDEERSNMLKPIFDSLKQSLSDGTKEDDLRFPYYTRFVTFDDHLEKSIIDHDVIDTITKLNLDFRVECLIGHKLFLKIISTLTNLFDKWLTLNEYDKLTCSKIIDLFKGIYYPYWGIGLDNILNRTSLINTIKTCLEHSLKIKTYDDQYFSNLSKLISVLTLEKQYRNDLEIILKPLNQLLLAYITSIDYKISLEQIESEPFTYNKKDEFYLITCVSLILSVGEDIQDELFNKMSKYYEHTLKQLISKSNNICENKSIIRSLMYIKEIFKRLYTTKRFLNVIDDFILVFNMIPIDFQVQYKSEEEPDEYKKMDWTVWFCYFPEDLESLDERSILIKLIYNILYKIYECVSDPDIISIIKDKHITETILKLININCKSIQLVAYNILALVMSENDVKTLVRPDKITSIFIEYLEQLDKDFNPYRDNHNIQLINALKAILQHDKTKNEFIKQNGLLLIIKLFMTCYNVTDYDLKAITSDALELIWTLAFDEQIAQFLKQNQLFMTNVKSILTIETNKYEYDQKNEEKNVERLKKAAHGILWLLENEEKALKNTKNEQQHKHEYDLMISYSWNDIDLSHQICDYLTKNKHYKIWIDRDEMHGSTIDSMAEAIEKSDIVLMCMSETYKRSENCKAEAEYARKRKRCIIPLMMREKYDPDGWLGFICGQKLYIDFTQYKFETAAQKLISEIENYRQNKQQQQQLQSSSLTTPISTQHSTVPKLTSSVMAIKEETKSAIQETIQQSTKISDSLNTMEQWSKEDVIDFFHKQKLDLMLLLFPNTNGWELVYFYDPVPVVLLVVEGGPNTVRTVHEAVVENNIPAVFLEGTGRCCDLFAKAFHIYNEYRRNIESDDETSVK</sequence>
<comment type="caution">
    <text evidence="2">The sequence shown here is derived from an EMBL/GenBank/DDBJ whole genome shotgun (WGS) entry which is preliminary data.</text>
</comment>
<dbReference type="AlphaFoldDB" id="A0A819NHI7"/>
<dbReference type="PANTHER" id="PTHR46270">
    <property type="entry name" value="ARMADILLO-TYPE FOLD-RELATED"/>
    <property type="match status" value="1"/>
</dbReference>